<dbReference type="RefSeq" id="WP_281811505.1">
    <property type="nucleotide sequence ID" value="NZ_BRLB01000001.1"/>
</dbReference>
<keyword evidence="2" id="KW-0472">Membrane</keyword>
<evidence type="ECO:0000256" key="2">
    <source>
        <dbReference type="SAM" id="Phobius"/>
    </source>
</evidence>
<keyword evidence="4" id="KW-1185">Reference proteome</keyword>
<feature type="transmembrane region" description="Helical" evidence="2">
    <location>
        <begin position="349"/>
        <end position="371"/>
    </location>
</feature>
<evidence type="ECO:0008006" key="5">
    <source>
        <dbReference type="Google" id="ProtNLM"/>
    </source>
</evidence>
<comment type="subcellular location">
    <subcellularLocation>
        <location evidence="1">Cell membrane</location>
        <topology evidence="1">Multi-pass membrane protein</topology>
    </subcellularLocation>
</comment>
<evidence type="ECO:0000313" key="4">
    <source>
        <dbReference type="Proteomes" id="UP001144256"/>
    </source>
</evidence>
<dbReference type="Proteomes" id="UP001144256">
    <property type="component" value="Unassembled WGS sequence"/>
</dbReference>
<sequence>MKKYKMKQKNVFLLCIGLRNIFEAIATPGNLVLTSFMIYLGLQDYEMGYILGFIALTNIFQLISPLIYEKFKSPKKMVLITRTLRFIVFYFVMFLPFIENYRFILLLFIIFTSMSFTSLMGGTFLAWNDRIIPMDRKGRYYSTRNLISNGVGILIPLCVGRVLDSYEHTTALFMMIFIISIIFAVGEIFIITRLDDYPIITKGKLTLRQTLTYPLKDTKYRQFILFSLLWMFAWNFGRPFFNIYAIKYINLSYGFIAFVASFTAVVKLLLAKMWGAGVDRYGWKKILKYTGLCFGFTHFLWIFISLDFHIFYFLFILLNGIFMIGFNIAKFNVNLKLTDHEYRLSYMAVNSAITAVFSFVSTNISTIIIRVIDPTWKIFSLDIFQILFVIAGILYLLALIYIIKKDL</sequence>
<feature type="transmembrane region" description="Helical" evidence="2">
    <location>
        <begin position="383"/>
        <end position="403"/>
    </location>
</feature>
<dbReference type="GO" id="GO:0005886">
    <property type="term" value="C:plasma membrane"/>
    <property type="evidence" value="ECO:0007669"/>
    <property type="project" value="UniProtKB-SubCell"/>
</dbReference>
<feature type="transmembrane region" description="Helical" evidence="2">
    <location>
        <begin position="223"/>
        <end position="241"/>
    </location>
</feature>
<organism evidence="3 4">
    <name type="scientific">Vallitalea longa</name>
    <dbReference type="NCBI Taxonomy" id="2936439"/>
    <lineage>
        <taxon>Bacteria</taxon>
        <taxon>Bacillati</taxon>
        <taxon>Bacillota</taxon>
        <taxon>Clostridia</taxon>
        <taxon>Lachnospirales</taxon>
        <taxon>Vallitaleaceae</taxon>
        <taxon>Vallitalea</taxon>
    </lineage>
</organism>
<name>A0A9W5Y894_9FIRM</name>
<dbReference type="InterPro" id="IPR036259">
    <property type="entry name" value="MFS_trans_sf"/>
</dbReference>
<dbReference type="AlphaFoldDB" id="A0A9W5Y894"/>
<evidence type="ECO:0000313" key="3">
    <source>
        <dbReference type="EMBL" id="GKX27816.1"/>
    </source>
</evidence>
<feature type="transmembrane region" description="Helical" evidence="2">
    <location>
        <begin position="104"/>
        <end position="126"/>
    </location>
</feature>
<dbReference type="InterPro" id="IPR052528">
    <property type="entry name" value="Sugar_transport-like"/>
</dbReference>
<reference evidence="3" key="1">
    <citation type="submission" date="2022-06" db="EMBL/GenBank/DDBJ databases">
        <title>Vallitalea longa sp. nov., an anaerobic bacterium isolated from marine sediment.</title>
        <authorList>
            <person name="Hirano S."/>
            <person name="Terahara T."/>
            <person name="Mori K."/>
            <person name="Hamada M."/>
            <person name="Matsumoto R."/>
            <person name="Kobayashi T."/>
        </authorList>
    </citation>
    <scope>NUCLEOTIDE SEQUENCE</scope>
    <source>
        <strain evidence="3">SH18-1</strain>
    </source>
</reference>
<dbReference type="PANTHER" id="PTHR23526:SF2">
    <property type="entry name" value="MAJOR FACILITATOR SUPERFAMILY (MFS) PROFILE DOMAIN-CONTAINING PROTEIN"/>
    <property type="match status" value="1"/>
</dbReference>
<feature type="transmembrane region" description="Helical" evidence="2">
    <location>
        <begin position="146"/>
        <end position="163"/>
    </location>
</feature>
<gene>
    <name evidence="3" type="ORF">SH1V18_02960</name>
</gene>
<dbReference type="InterPro" id="IPR011701">
    <property type="entry name" value="MFS"/>
</dbReference>
<comment type="caution">
    <text evidence="3">The sequence shown here is derived from an EMBL/GenBank/DDBJ whole genome shotgun (WGS) entry which is preliminary data.</text>
</comment>
<feature type="transmembrane region" description="Helical" evidence="2">
    <location>
        <begin position="253"/>
        <end position="274"/>
    </location>
</feature>
<dbReference type="GO" id="GO:0022857">
    <property type="term" value="F:transmembrane transporter activity"/>
    <property type="evidence" value="ECO:0007669"/>
    <property type="project" value="InterPro"/>
</dbReference>
<dbReference type="SUPFAM" id="SSF103473">
    <property type="entry name" value="MFS general substrate transporter"/>
    <property type="match status" value="1"/>
</dbReference>
<dbReference type="EMBL" id="BRLB01000001">
    <property type="protein sequence ID" value="GKX27816.1"/>
    <property type="molecule type" value="Genomic_DNA"/>
</dbReference>
<feature type="transmembrane region" description="Helical" evidence="2">
    <location>
        <begin position="286"/>
        <end position="304"/>
    </location>
</feature>
<feature type="transmembrane region" description="Helical" evidence="2">
    <location>
        <begin position="169"/>
        <end position="192"/>
    </location>
</feature>
<dbReference type="PANTHER" id="PTHR23526">
    <property type="entry name" value="INTEGRAL MEMBRANE TRANSPORT PROTEIN-RELATED"/>
    <property type="match status" value="1"/>
</dbReference>
<feature type="transmembrane region" description="Helical" evidence="2">
    <location>
        <begin position="50"/>
        <end position="67"/>
    </location>
</feature>
<keyword evidence="2" id="KW-1133">Transmembrane helix</keyword>
<keyword evidence="2" id="KW-0812">Transmembrane</keyword>
<feature type="transmembrane region" description="Helical" evidence="2">
    <location>
        <begin position="79"/>
        <end position="98"/>
    </location>
</feature>
<evidence type="ECO:0000256" key="1">
    <source>
        <dbReference type="ARBA" id="ARBA00004651"/>
    </source>
</evidence>
<protein>
    <recommendedName>
        <fullName evidence="5">MFS transporter</fullName>
    </recommendedName>
</protein>
<dbReference type="Gene3D" id="1.20.1250.20">
    <property type="entry name" value="MFS general substrate transporter like domains"/>
    <property type="match status" value="2"/>
</dbReference>
<accession>A0A9W5Y894</accession>
<proteinExistence type="predicted"/>
<feature type="transmembrane region" description="Helical" evidence="2">
    <location>
        <begin position="310"/>
        <end position="329"/>
    </location>
</feature>
<dbReference type="Pfam" id="PF07690">
    <property type="entry name" value="MFS_1"/>
    <property type="match status" value="1"/>
</dbReference>